<protein>
    <submittedName>
        <fullName evidence="3">DnaJ family domain-containing protein</fullName>
    </submittedName>
</protein>
<dbReference type="RefSeq" id="WP_343885031.1">
    <property type="nucleotide sequence ID" value="NZ_BAAAKI010000004.1"/>
</dbReference>
<keyword evidence="4" id="KW-1185">Reference proteome</keyword>
<proteinExistence type="predicted"/>
<dbReference type="InterPro" id="IPR018961">
    <property type="entry name" value="DnaJ_homolog_subfam-C_membr-28"/>
</dbReference>
<name>A0ABW1X2B0_9ACTN</name>
<evidence type="ECO:0000313" key="4">
    <source>
        <dbReference type="Proteomes" id="UP001596266"/>
    </source>
</evidence>
<evidence type="ECO:0000313" key="3">
    <source>
        <dbReference type="EMBL" id="MFC6396332.1"/>
    </source>
</evidence>
<dbReference type="Proteomes" id="UP001596266">
    <property type="component" value="Unassembled WGS sequence"/>
</dbReference>
<evidence type="ECO:0000259" key="2">
    <source>
        <dbReference type="Pfam" id="PF09350"/>
    </source>
</evidence>
<accession>A0ABW1X2B0</accession>
<feature type="domain" description="DnaJ homologue subfamily C member 28 conserved" evidence="2">
    <location>
        <begin position="12"/>
        <end position="77"/>
    </location>
</feature>
<evidence type="ECO:0000256" key="1">
    <source>
        <dbReference type="SAM" id="MobiDB-lite"/>
    </source>
</evidence>
<sequence length="130" mass="15109">MGEYQRPVFENWIDRQVREATERGEFDAARGKPLPDLGRPEDTDWWANRKLRDEGLTAVLPGPLAVRREKQDILTTLDEVRSEETARAIVEDLNARIKESNITRWQGPAIITGQLDVEETLALWRSRRER</sequence>
<dbReference type="EMBL" id="JBHSUA010000009">
    <property type="protein sequence ID" value="MFC6396332.1"/>
    <property type="molecule type" value="Genomic_DNA"/>
</dbReference>
<reference evidence="4" key="1">
    <citation type="journal article" date="2019" name="Int. J. Syst. Evol. Microbiol.">
        <title>The Global Catalogue of Microorganisms (GCM) 10K type strain sequencing project: providing services to taxonomists for standard genome sequencing and annotation.</title>
        <authorList>
            <consortium name="The Broad Institute Genomics Platform"/>
            <consortium name="The Broad Institute Genome Sequencing Center for Infectious Disease"/>
            <person name="Wu L."/>
            <person name="Ma J."/>
        </authorList>
    </citation>
    <scope>NUCLEOTIDE SEQUENCE [LARGE SCALE GENOMIC DNA]</scope>
    <source>
        <strain evidence="4">CGMCC 1.15277</strain>
    </source>
</reference>
<dbReference type="Pfam" id="PF09350">
    <property type="entry name" value="DJC28_CD"/>
    <property type="match status" value="1"/>
</dbReference>
<gene>
    <name evidence="3" type="ORF">ACFP57_04935</name>
</gene>
<feature type="region of interest" description="Disordered" evidence="1">
    <location>
        <begin position="22"/>
        <end position="41"/>
    </location>
</feature>
<comment type="caution">
    <text evidence="3">The sequence shown here is derived from an EMBL/GenBank/DDBJ whole genome shotgun (WGS) entry which is preliminary data.</text>
</comment>
<organism evidence="3 4">
    <name type="scientific">Luteococcus sanguinis</name>
    <dbReference type="NCBI Taxonomy" id="174038"/>
    <lineage>
        <taxon>Bacteria</taxon>
        <taxon>Bacillati</taxon>
        <taxon>Actinomycetota</taxon>
        <taxon>Actinomycetes</taxon>
        <taxon>Propionibacteriales</taxon>
        <taxon>Propionibacteriaceae</taxon>
        <taxon>Luteococcus</taxon>
    </lineage>
</organism>